<dbReference type="HOGENOM" id="CLU_572836_0_0_1"/>
<dbReference type="GO" id="GO:0005930">
    <property type="term" value="C:axoneme"/>
    <property type="evidence" value="ECO:0007669"/>
    <property type="project" value="InterPro"/>
</dbReference>
<evidence type="ECO:0000256" key="5">
    <source>
        <dbReference type="SAM" id="Coils"/>
    </source>
</evidence>
<organism evidence="6 7">
    <name type="scientific">Strigamia maritima</name>
    <name type="common">European centipede</name>
    <name type="synonym">Geophilus maritimus</name>
    <dbReference type="NCBI Taxonomy" id="126957"/>
    <lineage>
        <taxon>Eukaryota</taxon>
        <taxon>Metazoa</taxon>
        <taxon>Ecdysozoa</taxon>
        <taxon>Arthropoda</taxon>
        <taxon>Myriapoda</taxon>
        <taxon>Chilopoda</taxon>
        <taxon>Pleurostigmophora</taxon>
        <taxon>Geophilomorpha</taxon>
        <taxon>Linotaeniidae</taxon>
        <taxon>Strigamia</taxon>
    </lineage>
</organism>
<dbReference type="GO" id="GO:0005576">
    <property type="term" value="C:extracellular region"/>
    <property type="evidence" value="ECO:0007669"/>
    <property type="project" value="GOC"/>
</dbReference>
<accession>T1JLR2</accession>
<dbReference type="PhylomeDB" id="T1JLR2"/>
<dbReference type="GO" id="GO:0036159">
    <property type="term" value="P:inner dynein arm assembly"/>
    <property type="evidence" value="ECO:0007669"/>
    <property type="project" value="InterPro"/>
</dbReference>
<dbReference type="OMA" id="QIKKLHX"/>
<comment type="function">
    <text evidence="4">Required for assembly of dynein regulatory complex (DRC) and inner dynein arm (IDA) complexes, which are responsible for ciliary beat regulation, thereby playing a central role in motility in cilia and flagella. Probably acts together with CCDC40 to form a molecular ruler that determines the 96 nanometer (nm) repeat length and arrangements of components in cilia and flagella. Not required for outer dynein arm complexes assembly.</text>
</comment>
<dbReference type="Pfam" id="PF24161">
    <property type="entry name" value="CCDC39"/>
    <property type="match status" value="1"/>
</dbReference>
<dbReference type="STRING" id="126957.T1JLR2"/>
<dbReference type="GO" id="GO:0060287">
    <property type="term" value="P:epithelial cilium movement involved in determination of left/right asymmetry"/>
    <property type="evidence" value="ECO:0007669"/>
    <property type="project" value="TreeGrafter"/>
</dbReference>
<dbReference type="EMBL" id="JH431723">
    <property type="status" value="NOT_ANNOTATED_CDS"/>
    <property type="molecule type" value="Genomic_DNA"/>
</dbReference>
<proteinExistence type="inferred from homology"/>
<protein>
    <recommendedName>
        <fullName evidence="2">Coiled-coil domain-containing protein 39</fullName>
    </recommendedName>
</protein>
<evidence type="ECO:0000313" key="7">
    <source>
        <dbReference type="Proteomes" id="UP000014500"/>
    </source>
</evidence>
<reference evidence="6" key="2">
    <citation type="submission" date="2015-02" db="UniProtKB">
        <authorList>
            <consortium name="EnsemblMetazoa"/>
        </authorList>
    </citation>
    <scope>IDENTIFICATION</scope>
</reference>
<keyword evidence="7" id="KW-1185">Reference proteome</keyword>
<evidence type="ECO:0000256" key="4">
    <source>
        <dbReference type="ARBA" id="ARBA00045182"/>
    </source>
</evidence>
<evidence type="ECO:0000256" key="1">
    <source>
        <dbReference type="ARBA" id="ARBA00005805"/>
    </source>
</evidence>
<evidence type="ECO:0000313" key="6">
    <source>
        <dbReference type="EnsemblMetazoa" id="SMAR014792-PA"/>
    </source>
</evidence>
<feature type="coiled-coil region" evidence="5">
    <location>
        <begin position="66"/>
        <end position="128"/>
    </location>
</feature>
<dbReference type="GO" id="GO:0060285">
    <property type="term" value="P:cilium-dependent cell motility"/>
    <property type="evidence" value="ECO:0007669"/>
    <property type="project" value="TreeGrafter"/>
</dbReference>
<reference evidence="7" key="1">
    <citation type="submission" date="2011-05" db="EMBL/GenBank/DDBJ databases">
        <authorList>
            <person name="Richards S.R."/>
            <person name="Qu J."/>
            <person name="Jiang H."/>
            <person name="Jhangiani S.N."/>
            <person name="Agravi P."/>
            <person name="Goodspeed R."/>
            <person name="Gross S."/>
            <person name="Mandapat C."/>
            <person name="Jackson L."/>
            <person name="Mathew T."/>
            <person name="Pu L."/>
            <person name="Thornton R."/>
            <person name="Saada N."/>
            <person name="Wilczek-Boney K.B."/>
            <person name="Lee S."/>
            <person name="Kovar C."/>
            <person name="Wu Y."/>
            <person name="Scherer S.E."/>
            <person name="Worley K.C."/>
            <person name="Muzny D.M."/>
            <person name="Gibbs R."/>
        </authorList>
    </citation>
    <scope>NUCLEOTIDE SEQUENCE</scope>
    <source>
        <strain evidence="7">Brora</strain>
    </source>
</reference>
<sequence length="477" mass="56779">MEMNKTAEEYSQLHEERHGVIKQWEDTIQQMKDRDREMNGILSDMTQIRTELQIKMETEETKTQFLNELKRDNQKIESDMQISDRKLAKLRDQSRIIKSQLELQDDDLRTITSQIKRCSADLMSLREEIKHWREINLKTKEKREEQVARISELTKSLENVKGDLMTSDQKANASYKYFQCTELRQKTLEFEVNRMMDVRYHKLQELEKEKANEKTLTSEIQGCRTSIQNLKKRLTSLEKMAQRQDEVIYGQDVVIQQLEDRISRITGNTRAEEKKALENKVSQLEETLEKKETSCNFLKQQIKYLEDDVWRINRALVKQKDVQLDLNVKMKDLGMEIDTANQELKSLTSKKQNLIVEENMLKLQIKKLKEDLTLKVDDVLNLERQKVELDKIMKEHHHDIDTQHEMLRAQYYTIEEERHYLQMELNNHKAKICKLRNRYEVFVSGMAECVGAPENDITCHVQYFITVIQITCRITRD</sequence>
<dbReference type="Proteomes" id="UP000014500">
    <property type="component" value="Unassembled WGS sequence"/>
</dbReference>
<dbReference type="InterPro" id="IPR033290">
    <property type="entry name" value="CCDC39"/>
</dbReference>
<feature type="coiled-coil region" evidence="5">
    <location>
        <begin position="220"/>
        <end position="385"/>
    </location>
</feature>
<keyword evidence="3 5" id="KW-0175">Coiled coil</keyword>
<comment type="similarity">
    <text evidence="1">Belongs to the CCDC39 family.</text>
</comment>
<name>T1JLR2_STRMM</name>
<dbReference type="PANTHER" id="PTHR18962:SF0">
    <property type="entry name" value="COILED-COIL DOMAIN-CONTAINING PROTEIN 39"/>
    <property type="match status" value="1"/>
</dbReference>
<dbReference type="AlphaFoldDB" id="T1JLR2"/>
<evidence type="ECO:0000256" key="3">
    <source>
        <dbReference type="ARBA" id="ARBA00023054"/>
    </source>
</evidence>
<evidence type="ECO:0000256" key="2">
    <source>
        <dbReference type="ARBA" id="ARBA00016725"/>
    </source>
</evidence>
<dbReference type="eggNOG" id="ENOG502QS0D">
    <property type="taxonomic scope" value="Eukaryota"/>
</dbReference>
<dbReference type="PANTHER" id="PTHR18962">
    <property type="entry name" value="COILED-COIL DOMAIN-CONTAINING PROTEIN 39"/>
    <property type="match status" value="1"/>
</dbReference>
<dbReference type="EnsemblMetazoa" id="SMAR014792-RA">
    <property type="protein sequence ID" value="SMAR014792-PA"/>
    <property type="gene ID" value="SMAR014792"/>
</dbReference>